<dbReference type="InterPro" id="IPR010982">
    <property type="entry name" value="Lambda_DNA-bd_dom_sf"/>
</dbReference>
<feature type="domain" description="HTH cro/C1-type" evidence="2">
    <location>
        <begin position="5"/>
        <end position="59"/>
    </location>
</feature>
<protein>
    <submittedName>
        <fullName evidence="3">Transcriptional regulator, Cro/CI family</fullName>
    </submittedName>
</protein>
<accession>J7QUJ2</accession>
<reference evidence="3" key="1">
    <citation type="journal article" date="2013" name="J. Bacteriol.">
        <title>ICESluvan, a 94-Kilobase Mosaic Integrative Conjugative Element Conferring Interspecies Transfer of VanB-Type Glycopeptide Resistance, a Novel Bacitracin Resistance Locus, and a Toxin-Antitoxin Stabilization System.</title>
        <authorList>
            <person name="Bjorkeng E.K."/>
            <person name="Hjerde E."/>
            <person name="Pedersen T."/>
            <person name="Sundsfjord A."/>
            <person name="Hegstad K."/>
        </authorList>
    </citation>
    <scope>NUCLEOTIDE SEQUENCE</scope>
    <source>
        <strain evidence="3">MM5-F9a</strain>
    </source>
</reference>
<dbReference type="AlphaFoldDB" id="J7QUJ2"/>
<dbReference type="Pfam" id="PF01381">
    <property type="entry name" value="HTH_3"/>
    <property type="match status" value="1"/>
</dbReference>
<evidence type="ECO:0000313" key="3">
    <source>
        <dbReference type="EMBL" id="CCJ27809.1"/>
    </source>
</evidence>
<dbReference type="Gene3D" id="1.10.260.40">
    <property type="entry name" value="lambda repressor-like DNA-binding domains"/>
    <property type="match status" value="1"/>
</dbReference>
<organism evidence="3">
    <name type="scientific">Enterococcus faecium</name>
    <name type="common">Streptococcus faecium</name>
    <dbReference type="NCBI Taxonomy" id="1352"/>
    <lineage>
        <taxon>Bacteria</taxon>
        <taxon>Bacillati</taxon>
        <taxon>Bacillota</taxon>
        <taxon>Bacilli</taxon>
        <taxon>Lactobacillales</taxon>
        <taxon>Enterococcaceae</taxon>
        <taxon>Enterococcus</taxon>
    </lineage>
</organism>
<dbReference type="PANTHER" id="PTHR46558">
    <property type="entry name" value="TRACRIPTIONAL REGULATORY PROTEIN-RELATED-RELATED"/>
    <property type="match status" value="1"/>
</dbReference>
<dbReference type="PANTHER" id="PTHR46558:SF11">
    <property type="entry name" value="HTH-TYPE TRANSCRIPTIONAL REGULATOR XRE"/>
    <property type="match status" value="1"/>
</dbReference>
<evidence type="ECO:0000256" key="1">
    <source>
        <dbReference type="ARBA" id="ARBA00023125"/>
    </source>
</evidence>
<dbReference type="CDD" id="cd00093">
    <property type="entry name" value="HTH_XRE"/>
    <property type="match status" value="1"/>
</dbReference>
<keyword evidence="1" id="KW-0238">DNA-binding</keyword>
<name>J7QUJ2_ENTFC</name>
<proteinExistence type="predicted"/>
<dbReference type="SUPFAM" id="SSF47413">
    <property type="entry name" value="lambda repressor-like DNA-binding domains"/>
    <property type="match status" value="1"/>
</dbReference>
<dbReference type="EMBL" id="HE963029">
    <property type="protein sequence ID" value="CCJ27809.1"/>
    <property type="molecule type" value="Genomic_DNA"/>
</dbReference>
<dbReference type="SMART" id="SM00530">
    <property type="entry name" value="HTH_XRE"/>
    <property type="match status" value="1"/>
</dbReference>
<evidence type="ECO:0000259" key="2">
    <source>
        <dbReference type="PROSITE" id="PS50943"/>
    </source>
</evidence>
<dbReference type="PROSITE" id="PS50943">
    <property type="entry name" value="HTH_CROC1"/>
    <property type="match status" value="1"/>
</dbReference>
<dbReference type="GO" id="GO:0003677">
    <property type="term" value="F:DNA binding"/>
    <property type="evidence" value="ECO:0007669"/>
    <property type="project" value="UniProtKB-KW"/>
</dbReference>
<dbReference type="InterPro" id="IPR001387">
    <property type="entry name" value="Cro/C1-type_HTH"/>
</dbReference>
<sequence length="73" mass="8746">MCRRVKDLREDFDFSQEYLAKYLSCSQSAYSKIENGKRQLSIDYLIKLSILYHVSTDYLLGLTDYPYRLHNKK</sequence>